<proteinExistence type="predicted"/>
<sequence length="129" mass="14967">MNVKAVLSVGMEEYELMELEFGVEQAVDHKLQPQHEVYGGVFQMELSQQVSAIMYKWMVNNWEQKDGQIDFRDEGGQNMNTIYFKNAYCINYRQQVSATGTQSLTTWITITAGKILFNNIELDNNWVKN</sequence>
<reference evidence="1 2" key="1">
    <citation type="submission" date="2018-06" db="EMBL/GenBank/DDBJ databases">
        <title>Genomic Encyclopedia of Archaeal and Bacterial Type Strains, Phase II (KMG-II): from individual species to whole genera.</title>
        <authorList>
            <person name="Goeker M."/>
        </authorList>
    </citation>
    <scope>NUCLEOTIDE SEQUENCE [LARGE SCALE GENOMIC DNA]</scope>
    <source>
        <strain evidence="1 2">DSM 14825</strain>
    </source>
</reference>
<dbReference type="AlphaFoldDB" id="A0A327SPD3"/>
<dbReference type="Proteomes" id="UP000249754">
    <property type="component" value="Unassembled WGS sequence"/>
</dbReference>
<comment type="caution">
    <text evidence="1">The sequence shown here is derived from an EMBL/GenBank/DDBJ whole genome shotgun (WGS) entry which is preliminary data.</text>
</comment>
<dbReference type="Pfam" id="PF17642">
    <property type="entry name" value="TssD"/>
    <property type="match status" value="1"/>
</dbReference>
<evidence type="ECO:0000313" key="2">
    <source>
        <dbReference type="Proteomes" id="UP000249754"/>
    </source>
</evidence>
<organism evidence="1 2">
    <name type="scientific">Pedobacter cryoconitis</name>
    <dbReference type="NCBI Taxonomy" id="188932"/>
    <lineage>
        <taxon>Bacteria</taxon>
        <taxon>Pseudomonadati</taxon>
        <taxon>Bacteroidota</taxon>
        <taxon>Sphingobacteriia</taxon>
        <taxon>Sphingobacteriales</taxon>
        <taxon>Sphingobacteriaceae</taxon>
        <taxon>Pedobacter</taxon>
    </lineage>
</organism>
<dbReference type="RefSeq" id="WP_111633880.1">
    <property type="nucleotide sequence ID" value="NZ_QLLR01000009.1"/>
</dbReference>
<dbReference type="OrthoDB" id="955509at2"/>
<dbReference type="InterPro" id="IPR041408">
    <property type="entry name" value="Hcp_Tssd"/>
</dbReference>
<protein>
    <recommendedName>
        <fullName evidence="3">Type VI secretion system needle protein Hcp</fullName>
    </recommendedName>
</protein>
<accession>A0A327SPD3</accession>
<dbReference type="EMBL" id="QLLR01000009">
    <property type="protein sequence ID" value="RAJ31146.1"/>
    <property type="molecule type" value="Genomic_DNA"/>
</dbReference>
<evidence type="ECO:0000313" key="1">
    <source>
        <dbReference type="EMBL" id="RAJ31146.1"/>
    </source>
</evidence>
<name>A0A327SPD3_9SPHI</name>
<dbReference type="GO" id="GO:0033104">
    <property type="term" value="C:type VI protein secretion system complex"/>
    <property type="evidence" value="ECO:0007669"/>
    <property type="project" value="InterPro"/>
</dbReference>
<gene>
    <name evidence="1" type="ORF">LY11_02377</name>
</gene>
<evidence type="ECO:0008006" key="3">
    <source>
        <dbReference type="Google" id="ProtNLM"/>
    </source>
</evidence>